<evidence type="ECO:0000313" key="6">
    <source>
        <dbReference type="EMBL" id="PCI94353.1"/>
    </source>
</evidence>
<keyword evidence="4" id="KW-0732">Signal</keyword>
<dbReference type="GO" id="GO:0015833">
    <property type="term" value="P:peptide transport"/>
    <property type="evidence" value="ECO:0007669"/>
    <property type="project" value="TreeGrafter"/>
</dbReference>
<comment type="subcellular location">
    <subcellularLocation>
        <location evidence="1">Cell envelope</location>
    </subcellularLocation>
</comment>
<dbReference type="Gene3D" id="3.40.190.10">
    <property type="entry name" value="Periplasmic binding protein-like II"/>
    <property type="match status" value="1"/>
</dbReference>
<dbReference type="Gene3D" id="3.90.76.10">
    <property type="entry name" value="Dipeptide-binding Protein, Domain 1"/>
    <property type="match status" value="1"/>
</dbReference>
<dbReference type="PROSITE" id="PS51257">
    <property type="entry name" value="PROKAR_LIPOPROTEIN"/>
    <property type="match status" value="1"/>
</dbReference>
<reference evidence="7" key="1">
    <citation type="submission" date="2017-08" db="EMBL/GenBank/DDBJ databases">
        <title>A dynamic microbial community with high functional redundancy inhabits the cold, oxic subseafloor aquifer.</title>
        <authorList>
            <person name="Tully B.J."/>
            <person name="Wheat C.G."/>
            <person name="Glazer B.T."/>
            <person name="Huber J.A."/>
        </authorList>
    </citation>
    <scope>NUCLEOTIDE SEQUENCE [LARGE SCALE GENOMIC DNA]</scope>
</reference>
<dbReference type="InterPro" id="IPR000914">
    <property type="entry name" value="SBP_5_dom"/>
</dbReference>
<evidence type="ECO:0000256" key="4">
    <source>
        <dbReference type="ARBA" id="ARBA00022729"/>
    </source>
</evidence>
<evidence type="ECO:0000259" key="5">
    <source>
        <dbReference type="Pfam" id="PF00496"/>
    </source>
</evidence>
<feature type="domain" description="Solute-binding protein family 5" evidence="5">
    <location>
        <begin position="88"/>
        <end position="459"/>
    </location>
</feature>
<dbReference type="PANTHER" id="PTHR30290">
    <property type="entry name" value="PERIPLASMIC BINDING COMPONENT OF ABC TRANSPORTER"/>
    <property type="match status" value="1"/>
</dbReference>
<dbReference type="InterPro" id="IPR039424">
    <property type="entry name" value="SBP_5"/>
</dbReference>
<dbReference type="GO" id="GO:0042597">
    <property type="term" value="C:periplasmic space"/>
    <property type="evidence" value="ECO:0007669"/>
    <property type="project" value="UniProtKB-ARBA"/>
</dbReference>
<dbReference type="GO" id="GO:0043190">
    <property type="term" value="C:ATP-binding cassette (ABC) transporter complex"/>
    <property type="evidence" value="ECO:0007669"/>
    <property type="project" value="InterPro"/>
</dbReference>
<dbReference type="InterPro" id="IPR030678">
    <property type="entry name" value="Peptide/Ni-bd"/>
</dbReference>
<comment type="similarity">
    <text evidence="2">Belongs to the bacterial solute-binding protein 5 family.</text>
</comment>
<dbReference type="FunFam" id="3.90.76.10:FF:000001">
    <property type="entry name" value="Oligopeptide ABC transporter substrate-binding protein"/>
    <property type="match status" value="1"/>
</dbReference>
<dbReference type="CDD" id="cd08504">
    <property type="entry name" value="PBP2_OppA"/>
    <property type="match status" value="1"/>
</dbReference>
<name>A0A2A4YHQ8_UNCAE</name>
<evidence type="ECO:0000256" key="3">
    <source>
        <dbReference type="ARBA" id="ARBA00022448"/>
    </source>
</evidence>
<dbReference type="GO" id="GO:1904680">
    <property type="term" value="F:peptide transmembrane transporter activity"/>
    <property type="evidence" value="ECO:0007669"/>
    <property type="project" value="TreeGrafter"/>
</dbReference>
<dbReference type="Pfam" id="PF00496">
    <property type="entry name" value="SBP_bac_5"/>
    <property type="match status" value="1"/>
</dbReference>
<keyword evidence="3" id="KW-0813">Transport</keyword>
<proteinExistence type="inferred from homology"/>
<dbReference type="Proteomes" id="UP000217838">
    <property type="component" value="Unassembled WGS sequence"/>
</dbReference>
<evidence type="ECO:0000256" key="1">
    <source>
        <dbReference type="ARBA" id="ARBA00004196"/>
    </source>
</evidence>
<dbReference type="PIRSF" id="PIRSF002741">
    <property type="entry name" value="MppA"/>
    <property type="match status" value="1"/>
</dbReference>
<evidence type="ECO:0000313" key="7">
    <source>
        <dbReference type="Proteomes" id="UP000217838"/>
    </source>
</evidence>
<organism evidence="6 7">
    <name type="scientific">Aerophobetes bacterium</name>
    <dbReference type="NCBI Taxonomy" id="2030807"/>
    <lineage>
        <taxon>Bacteria</taxon>
        <taxon>Candidatus Aerophobota</taxon>
    </lineage>
</organism>
<protein>
    <submittedName>
        <fullName evidence="6">ABC transporter substrate-binding protein</fullName>
    </submittedName>
</protein>
<accession>A0A2A4YHQ8</accession>
<dbReference type="Gene3D" id="3.10.105.10">
    <property type="entry name" value="Dipeptide-binding Protein, Domain 3"/>
    <property type="match status" value="1"/>
</dbReference>
<evidence type="ECO:0000256" key="2">
    <source>
        <dbReference type="ARBA" id="ARBA00005695"/>
    </source>
</evidence>
<dbReference type="GO" id="GO:0030313">
    <property type="term" value="C:cell envelope"/>
    <property type="evidence" value="ECO:0007669"/>
    <property type="project" value="UniProtKB-SubCell"/>
</dbReference>
<comment type="caution">
    <text evidence="6">The sequence shown here is derived from an EMBL/GenBank/DDBJ whole genome shotgun (WGS) entry which is preliminary data.</text>
</comment>
<gene>
    <name evidence="6" type="ORF">COB11_03925</name>
</gene>
<sequence length="544" mass="61888">MIGIHMKNIKYTALVFMSMALLFTGCDKSQKKNTKPHSYQTAKQTLRINICAEPGTLDPRKARNLNDLNVIKMLQEGLTRINFEGIVKLALAESIELSNDQKTYTIKIRDAKWSNGEPITSYDFAYAWKKALSPTFPAANAGLLYFIRNAQKVKEGQIPTSMLGVSTPDTGTLVVKLDRPTPFFKELLASPTFFPVHSVTDKAMPSWADNAETYIGCGPFKIKSWKHSNTLIVEKNDGYFDKNDVKLQEIHMSMVSAETGFNMYQNGELDWEGSPLSVLPLDAMDTLTENNQLKTQAILSTTFLRTNIRKAPFNSEKVRKAFAYALDRKSIIDDLLSGHPDFATGLVPKVMGLRESEYFTDNQSDEVKRLIESALNDSSIVRRDLNKIKLTFISREKNYRLAQVLQQQIKANLGIDIELDAVEAQVYFSRISSQDYQITICSWEADFRDPINFLEVFKTRDIGTNNTNWSNDKYLAMIEKSYDLQDPNERMALLQECESLLIDEMPIIPLYHGKMHYVKNSKVRDVVFSQSGGIDFKWAFIDNK</sequence>
<dbReference type="SUPFAM" id="SSF53850">
    <property type="entry name" value="Periplasmic binding protein-like II"/>
    <property type="match status" value="1"/>
</dbReference>
<dbReference type="AlphaFoldDB" id="A0A2A4YHQ8"/>
<dbReference type="PANTHER" id="PTHR30290:SF79">
    <property type="entry name" value="DIPEPTIDE-BINDING PROTEIN DPPE"/>
    <property type="match status" value="1"/>
</dbReference>
<dbReference type="EMBL" id="NVUU01000040">
    <property type="protein sequence ID" value="PCI94353.1"/>
    <property type="molecule type" value="Genomic_DNA"/>
</dbReference>